<evidence type="ECO:0008006" key="4">
    <source>
        <dbReference type="Google" id="ProtNLM"/>
    </source>
</evidence>
<accession>A0AAX6MXQ5</accession>
<proteinExistence type="predicted"/>
<protein>
    <recommendedName>
        <fullName evidence="4">Thioredoxin-like protein</fullName>
    </recommendedName>
</protein>
<comment type="caution">
    <text evidence="2">The sequence shown here is derived from an EMBL/GenBank/DDBJ whole genome shotgun (WGS) entry which is preliminary data.</text>
</comment>
<feature type="region of interest" description="Disordered" evidence="1">
    <location>
        <begin position="171"/>
        <end position="198"/>
    </location>
</feature>
<gene>
    <name evidence="2" type="ORF">Daesc_002244</name>
</gene>
<evidence type="ECO:0000313" key="2">
    <source>
        <dbReference type="EMBL" id="KAK6956962.1"/>
    </source>
</evidence>
<dbReference type="PANTHER" id="PTHR13887:SF41">
    <property type="entry name" value="THIOREDOXIN SUPERFAMILY PROTEIN"/>
    <property type="match status" value="1"/>
</dbReference>
<dbReference type="PANTHER" id="PTHR13887">
    <property type="entry name" value="GLUTATHIONE S-TRANSFERASE KAPPA"/>
    <property type="match status" value="1"/>
</dbReference>
<feature type="compositionally biased region" description="Polar residues" evidence="1">
    <location>
        <begin position="187"/>
        <end position="197"/>
    </location>
</feature>
<reference evidence="2 3" key="1">
    <citation type="journal article" date="2024" name="Front Chem Biol">
        <title>Unveiling the potential of Daldinia eschscholtzii MFLUCC 19-0629 through bioactivity and bioinformatics studies for enhanced sustainable agriculture production.</title>
        <authorList>
            <person name="Brooks S."/>
            <person name="Weaver J.A."/>
            <person name="Klomchit A."/>
            <person name="Alharthi S.A."/>
            <person name="Onlamun T."/>
            <person name="Nurani R."/>
            <person name="Vong T.K."/>
            <person name="Alberti F."/>
            <person name="Greco C."/>
        </authorList>
    </citation>
    <scope>NUCLEOTIDE SEQUENCE [LARGE SCALE GENOMIC DNA]</scope>
    <source>
        <strain evidence="2">MFLUCC 19-0629</strain>
    </source>
</reference>
<dbReference type="Gene3D" id="3.40.30.10">
    <property type="entry name" value="Glutaredoxin"/>
    <property type="match status" value="1"/>
</dbReference>
<dbReference type="EMBL" id="JBANMG010000002">
    <property type="protein sequence ID" value="KAK6956962.1"/>
    <property type="molecule type" value="Genomic_DNA"/>
</dbReference>
<sequence>MASIRDLLLPADDRNGAGAVVKKEDEDAKTDVTSGTARFVVEFILDVICPYCYIGFKNLKAAIETYRVRHPEAVFEIVCLPFLLHPLADRSASSVEPSYGKPTSSYPTNKPVTQLTTLHIAYDKSDYLISRTRGPEHWVGLGEAAGINFTWTGRTGSTRDAHKLLRFALESTPTPTRGGRNNRGAPTPSSRVTNGSTPIHGPAVQLRLLEALFRAHHESDGDISDPSFLASTTSAVTGFTTARIRHVLEDESGEWKRAVDALVAQVSSPRGLAVRAVPTFVVNDRYVIGGVQSAEFLVEEFGRIRRGGAR</sequence>
<evidence type="ECO:0000256" key="1">
    <source>
        <dbReference type="SAM" id="MobiDB-lite"/>
    </source>
</evidence>
<organism evidence="2 3">
    <name type="scientific">Daldinia eschscholtzii</name>
    <dbReference type="NCBI Taxonomy" id="292717"/>
    <lineage>
        <taxon>Eukaryota</taxon>
        <taxon>Fungi</taxon>
        <taxon>Dikarya</taxon>
        <taxon>Ascomycota</taxon>
        <taxon>Pezizomycotina</taxon>
        <taxon>Sordariomycetes</taxon>
        <taxon>Xylariomycetidae</taxon>
        <taxon>Xylariales</taxon>
        <taxon>Hypoxylaceae</taxon>
        <taxon>Daldinia</taxon>
    </lineage>
</organism>
<dbReference type="InterPro" id="IPR036249">
    <property type="entry name" value="Thioredoxin-like_sf"/>
</dbReference>
<keyword evidence="3" id="KW-1185">Reference proteome</keyword>
<dbReference type="AlphaFoldDB" id="A0AAX6MXQ5"/>
<evidence type="ECO:0000313" key="3">
    <source>
        <dbReference type="Proteomes" id="UP001369815"/>
    </source>
</evidence>
<name>A0AAX6MXQ5_9PEZI</name>
<dbReference type="Proteomes" id="UP001369815">
    <property type="component" value="Unassembled WGS sequence"/>
</dbReference>
<dbReference type="SUPFAM" id="SSF52833">
    <property type="entry name" value="Thioredoxin-like"/>
    <property type="match status" value="2"/>
</dbReference>